<dbReference type="InterPro" id="IPR021331">
    <property type="entry name" value="Hva1_TUDOR"/>
</dbReference>
<evidence type="ECO:0000256" key="1">
    <source>
        <dbReference type="SAM" id="MobiDB-lite"/>
    </source>
</evidence>
<dbReference type="Gene3D" id="2.30.30.1060">
    <property type="match status" value="1"/>
</dbReference>
<feature type="compositionally biased region" description="Basic and acidic residues" evidence="1">
    <location>
        <begin position="51"/>
        <end position="75"/>
    </location>
</feature>
<name>A0A919MVM1_9ACTN</name>
<feature type="compositionally biased region" description="Basic and acidic residues" evidence="1">
    <location>
        <begin position="11"/>
        <end position="23"/>
    </location>
</feature>
<dbReference type="Proteomes" id="UP000636960">
    <property type="component" value="Unassembled WGS sequence"/>
</dbReference>
<dbReference type="EMBL" id="BOMV01000054">
    <property type="protein sequence ID" value="GIE96968.1"/>
    <property type="molecule type" value="Genomic_DNA"/>
</dbReference>
<sequence>MIMANSGKALKKGDRVTWRSHGQDVEGRVVHRITERVEAAGRTVDASPEEPQFKVKSDRTGREAVHRAEALHRRP</sequence>
<feature type="region of interest" description="Disordered" evidence="1">
    <location>
        <begin position="1"/>
        <end position="23"/>
    </location>
</feature>
<feature type="domain" description="Hypervirulence associated protein TUDOR" evidence="2">
    <location>
        <begin position="13"/>
        <end position="71"/>
    </location>
</feature>
<gene>
    <name evidence="3" type="ORF">Ari01nite_44330</name>
</gene>
<reference evidence="3" key="1">
    <citation type="submission" date="2021-01" db="EMBL/GenBank/DDBJ databases">
        <title>Whole genome shotgun sequence of Actinoplanes rishiriensis NBRC 108556.</title>
        <authorList>
            <person name="Komaki H."/>
            <person name="Tamura T."/>
        </authorList>
    </citation>
    <scope>NUCLEOTIDE SEQUENCE</scope>
    <source>
        <strain evidence="3">NBRC 108556</strain>
    </source>
</reference>
<accession>A0A919MVM1</accession>
<evidence type="ECO:0000259" key="2">
    <source>
        <dbReference type="Pfam" id="PF11160"/>
    </source>
</evidence>
<protein>
    <recommendedName>
        <fullName evidence="2">Hypervirulence associated protein TUDOR domain-containing protein</fullName>
    </recommendedName>
</protein>
<comment type="caution">
    <text evidence="3">The sequence shown here is derived from an EMBL/GenBank/DDBJ whole genome shotgun (WGS) entry which is preliminary data.</text>
</comment>
<dbReference type="AlphaFoldDB" id="A0A919MVM1"/>
<keyword evidence="4" id="KW-1185">Reference proteome</keyword>
<feature type="region of interest" description="Disordered" evidence="1">
    <location>
        <begin position="40"/>
        <end position="75"/>
    </location>
</feature>
<evidence type="ECO:0000313" key="4">
    <source>
        <dbReference type="Proteomes" id="UP000636960"/>
    </source>
</evidence>
<evidence type="ECO:0000313" key="3">
    <source>
        <dbReference type="EMBL" id="GIE96968.1"/>
    </source>
</evidence>
<proteinExistence type="predicted"/>
<organism evidence="3 4">
    <name type="scientific">Paractinoplanes rishiriensis</name>
    <dbReference type="NCBI Taxonomy" id="1050105"/>
    <lineage>
        <taxon>Bacteria</taxon>
        <taxon>Bacillati</taxon>
        <taxon>Actinomycetota</taxon>
        <taxon>Actinomycetes</taxon>
        <taxon>Micromonosporales</taxon>
        <taxon>Micromonosporaceae</taxon>
        <taxon>Paractinoplanes</taxon>
    </lineage>
</organism>
<dbReference type="Pfam" id="PF11160">
    <property type="entry name" value="Hva1_TUDOR"/>
    <property type="match status" value="1"/>
</dbReference>